<feature type="domain" description="Alanine racemase N-terminal" evidence="5">
    <location>
        <begin position="7"/>
        <end position="222"/>
    </location>
</feature>
<evidence type="ECO:0000313" key="7">
    <source>
        <dbReference type="Proteomes" id="UP000028549"/>
    </source>
</evidence>
<comment type="cofactor">
    <cofactor evidence="3">
        <name>pyridoxal 5'-phosphate</name>
        <dbReference type="ChEBI" id="CHEBI:597326"/>
    </cofactor>
</comment>
<dbReference type="InterPro" id="IPR029066">
    <property type="entry name" value="PLP-binding_barrel"/>
</dbReference>
<comment type="function">
    <text evidence="2">Pyridoxal 5'-phosphate (PLP)-binding protein, which is involved in PLP homeostasis.</text>
</comment>
<dbReference type="STRING" id="246786.GS18_0204365"/>
<evidence type="ECO:0000256" key="4">
    <source>
        <dbReference type="RuleBase" id="RU004514"/>
    </source>
</evidence>
<keyword evidence="1 2" id="KW-0663">Pyridoxal phosphate</keyword>
<evidence type="ECO:0000256" key="1">
    <source>
        <dbReference type="ARBA" id="ARBA00022898"/>
    </source>
</evidence>
<dbReference type="NCBIfam" id="TIGR00044">
    <property type="entry name" value="YggS family pyridoxal phosphate-dependent enzyme"/>
    <property type="match status" value="1"/>
</dbReference>
<dbReference type="EMBL" id="JNVC02000001">
    <property type="protein sequence ID" value="KEZ54166.1"/>
    <property type="molecule type" value="Genomic_DNA"/>
</dbReference>
<dbReference type="PANTHER" id="PTHR10146">
    <property type="entry name" value="PROLINE SYNTHETASE CO-TRANSCRIBED BACTERIAL HOMOLOG PROTEIN"/>
    <property type="match status" value="1"/>
</dbReference>
<dbReference type="RefSeq" id="WP_029284988.1">
    <property type="nucleotide sequence ID" value="NZ_JNVC02000001.1"/>
</dbReference>
<evidence type="ECO:0000256" key="2">
    <source>
        <dbReference type="HAMAP-Rule" id="MF_02087"/>
    </source>
</evidence>
<accession>A0A084H3K4</accession>
<protein>
    <recommendedName>
        <fullName evidence="2">Pyridoxal phosphate homeostasis protein</fullName>
        <shortName evidence="2">PLP homeostasis protein</shortName>
    </recommendedName>
</protein>
<comment type="caution">
    <text evidence="6">The sequence shown here is derived from an EMBL/GenBank/DDBJ whole genome shotgun (WGS) entry which is preliminary data.</text>
</comment>
<comment type="similarity">
    <text evidence="2 4">Belongs to the pyridoxal phosphate-binding protein YggS/PROSC family.</text>
</comment>
<evidence type="ECO:0000259" key="5">
    <source>
        <dbReference type="Pfam" id="PF01168"/>
    </source>
</evidence>
<dbReference type="Proteomes" id="UP000028549">
    <property type="component" value="Unassembled WGS sequence"/>
</dbReference>
<dbReference type="GO" id="GO:0030170">
    <property type="term" value="F:pyridoxal phosphate binding"/>
    <property type="evidence" value="ECO:0007669"/>
    <property type="project" value="UniProtKB-UniRule"/>
</dbReference>
<dbReference type="PANTHER" id="PTHR10146:SF14">
    <property type="entry name" value="PYRIDOXAL PHOSPHATE HOMEOSTASIS PROTEIN"/>
    <property type="match status" value="1"/>
</dbReference>
<dbReference type="AlphaFoldDB" id="A0A084H3K4"/>
<dbReference type="Gene3D" id="3.20.20.10">
    <property type="entry name" value="Alanine racemase"/>
    <property type="match status" value="1"/>
</dbReference>
<dbReference type="FunFam" id="3.20.20.10:FF:000011">
    <property type="entry name" value="Pyridoxal phosphate homeostasis protein"/>
    <property type="match status" value="1"/>
</dbReference>
<dbReference type="InterPro" id="IPR011078">
    <property type="entry name" value="PyrdxlP_homeostasis"/>
</dbReference>
<keyword evidence="7" id="KW-1185">Reference proteome</keyword>
<evidence type="ECO:0000313" key="6">
    <source>
        <dbReference type="EMBL" id="KEZ54166.1"/>
    </source>
</evidence>
<gene>
    <name evidence="6" type="ORF">GS18_0204365</name>
</gene>
<feature type="modified residue" description="N6-(pyridoxal phosphate)lysine" evidence="2 3">
    <location>
        <position position="35"/>
    </location>
</feature>
<sequence>MSVKQNLEEIRARIKHTCSKTDRNPDEISLIAVTKYVSIERAKEAVEAGIAHLGENRNEGLAEKHEAIGNSASWHFIGTLQTRKVKDMIDKADYIHSLDRLSLAKEIDKRADDKVKCFIQVNTSGEESKHGMTPEEVLPFVKELENYPNILVVGLMTMAPNTDDEHVLRESFKRLRTLRGEVTSLHLPYAPCSELSMGMSNDFEIAVEEGATFIRIGSALVG</sequence>
<evidence type="ECO:0000256" key="3">
    <source>
        <dbReference type="PIRSR" id="PIRSR004848-1"/>
    </source>
</evidence>
<dbReference type="CDD" id="cd00635">
    <property type="entry name" value="PLPDE_III_YBL036c_like"/>
    <property type="match status" value="1"/>
</dbReference>
<proteinExistence type="inferred from homology"/>
<dbReference type="PIRSF" id="PIRSF004848">
    <property type="entry name" value="YBL036c_PLPDEIII"/>
    <property type="match status" value="1"/>
</dbReference>
<organism evidence="6 7">
    <name type="scientific">Metabacillus indicus</name>
    <name type="common">Bacillus indicus</name>
    <dbReference type="NCBI Taxonomy" id="246786"/>
    <lineage>
        <taxon>Bacteria</taxon>
        <taxon>Bacillati</taxon>
        <taxon>Bacillota</taxon>
        <taxon>Bacilli</taxon>
        <taxon>Bacillales</taxon>
        <taxon>Bacillaceae</taxon>
        <taxon>Metabacillus</taxon>
    </lineage>
</organism>
<dbReference type="SUPFAM" id="SSF51419">
    <property type="entry name" value="PLP-binding barrel"/>
    <property type="match status" value="1"/>
</dbReference>
<dbReference type="InterPro" id="IPR001608">
    <property type="entry name" value="Ala_racemase_N"/>
</dbReference>
<dbReference type="OrthoDB" id="9804072at2"/>
<name>A0A084H3K4_METID</name>
<dbReference type="Pfam" id="PF01168">
    <property type="entry name" value="Ala_racemase_N"/>
    <property type="match status" value="1"/>
</dbReference>
<reference evidence="6 7" key="1">
    <citation type="journal article" date="2005" name="Int. J. Syst. Evol. Microbiol.">
        <title>Bacillus cibi sp. nov., isolated from jeotgal, a traditional Korean fermented seafood.</title>
        <authorList>
            <person name="Yoon J.H."/>
            <person name="Lee C.H."/>
            <person name="Oh T.K."/>
        </authorList>
    </citation>
    <scope>NUCLEOTIDE SEQUENCE [LARGE SCALE GENOMIC DNA]</scope>
    <source>
        <strain evidence="6 7">DSM 16189</strain>
    </source>
</reference>
<dbReference type="HAMAP" id="MF_02087">
    <property type="entry name" value="PLP_homeostasis"/>
    <property type="match status" value="1"/>
</dbReference>